<accession>A0A370GND9</accession>
<dbReference type="EMBL" id="QQAX01000008">
    <property type="protein sequence ID" value="RDI44839.1"/>
    <property type="molecule type" value="Genomic_DNA"/>
</dbReference>
<dbReference type="SUPFAM" id="SSF48613">
    <property type="entry name" value="Heme oxygenase-like"/>
    <property type="match status" value="1"/>
</dbReference>
<evidence type="ECO:0000313" key="3">
    <source>
        <dbReference type="Proteomes" id="UP000254720"/>
    </source>
</evidence>
<dbReference type="Gene3D" id="1.20.910.10">
    <property type="entry name" value="Heme oxygenase-like"/>
    <property type="match status" value="1"/>
</dbReference>
<keyword evidence="1" id="KW-0560">Oxidoreductase</keyword>
<proteinExistence type="predicted"/>
<dbReference type="Pfam" id="PF14518">
    <property type="entry name" value="Haem_oxygenas_2"/>
    <property type="match status" value="1"/>
</dbReference>
<dbReference type="RefSeq" id="WP_114834182.1">
    <property type="nucleotide sequence ID" value="NZ_LR699114.1"/>
</dbReference>
<dbReference type="Proteomes" id="UP000254720">
    <property type="component" value="Unassembled WGS sequence"/>
</dbReference>
<dbReference type="OrthoDB" id="277294at2"/>
<dbReference type="InterPro" id="IPR016084">
    <property type="entry name" value="Haem_Oase-like_multi-hlx"/>
</dbReference>
<reference evidence="2 3" key="1">
    <citation type="submission" date="2018-07" db="EMBL/GenBank/DDBJ databases">
        <title>Genomic Encyclopedia of Type Strains, Phase IV (KMG-IV): sequencing the most valuable type-strain genomes for metagenomic binning, comparative biology and taxonomic classification.</title>
        <authorList>
            <person name="Goeker M."/>
        </authorList>
    </citation>
    <scope>NUCLEOTIDE SEQUENCE [LARGE SCALE GENOMIC DNA]</scope>
    <source>
        <strain evidence="2 3">DSM 16500</strain>
    </source>
</reference>
<name>A0A370GND9_9COXI</name>
<sequence length="305" mass="35634">MQQSIKNLSIVSLQNHDEAQSKYFQRLLNQMYYTLLFGEDASTALDLSTLSQLKKIETAWIESAQRDCLQYYPCDQEVSNGEVVAAALKKHRVYQHKLFDFLLHEAGMEDLKKFILSESVLNLEFFDYLALSIIGVPDQAKSEIAANLWDEAGRGNIQQFHTTLFKKLMEDLGLRYDRQNIIENMTWEGLAGINLFSYFSIYPFNKMKYFGLLAATEMLDPPHYHKLIKAINRIFNQKIDHTYYVEHEIIDIEHADGWLQKVILPELNKNPHKTRDFWLGFYLRLESAEKYYNSLLSSFMTKQAA</sequence>
<protein>
    <submittedName>
        <fullName evidence="2">Heme oxygenase-like protein</fullName>
    </submittedName>
</protein>
<evidence type="ECO:0000313" key="2">
    <source>
        <dbReference type="EMBL" id="RDI44839.1"/>
    </source>
</evidence>
<dbReference type="GO" id="GO:0016491">
    <property type="term" value="F:oxidoreductase activity"/>
    <property type="evidence" value="ECO:0007669"/>
    <property type="project" value="UniProtKB-KW"/>
</dbReference>
<comment type="caution">
    <text evidence="2">The sequence shown here is derived from an EMBL/GenBank/DDBJ whole genome shotgun (WGS) entry which is preliminary data.</text>
</comment>
<organism evidence="2 3">
    <name type="scientific">Aquicella lusitana</name>
    <dbReference type="NCBI Taxonomy" id="254246"/>
    <lineage>
        <taxon>Bacteria</taxon>
        <taxon>Pseudomonadati</taxon>
        <taxon>Pseudomonadota</taxon>
        <taxon>Gammaproteobacteria</taxon>
        <taxon>Legionellales</taxon>
        <taxon>Coxiellaceae</taxon>
        <taxon>Aquicella</taxon>
    </lineage>
</organism>
<dbReference type="AlphaFoldDB" id="A0A370GND9"/>
<dbReference type="PANTHER" id="PTHR40279">
    <property type="entry name" value="PQQC-LIKE PROTEIN"/>
    <property type="match status" value="1"/>
</dbReference>
<dbReference type="InterPro" id="IPR039068">
    <property type="entry name" value="PqqC-like"/>
</dbReference>
<dbReference type="PANTHER" id="PTHR40279:SF3">
    <property type="entry name" value="4-AMINOBENZOATE SYNTHASE"/>
    <property type="match status" value="1"/>
</dbReference>
<evidence type="ECO:0000256" key="1">
    <source>
        <dbReference type="ARBA" id="ARBA00023002"/>
    </source>
</evidence>
<keyword evidence="3" id="KW-1185">Reference proteome</keyword>
<dbReference type="SMART" id="SM01236">
    <property type="entry name" value="Haem_oxygenase_2"/>
    <property type="match status" value="1"/>
</dbReference>
<gene>
    <name evidence="2" type="ORF">C8D86_10893</name>
</gene>